<dbReference type="PANTHER" id="PTHR11636:SF89">
    <property type="entry name" value="POU DOMAIN PROTEIN 2, ISOFORM B-RELATED"/>
    <property type="match status" value="1"/>
</dbReference>
<feature type="DNA-binding region" description="Homeobox" evidence="5">
    <location>
        <begin position="225"/>
        <end position="284"/>
    </location>
</feature>
<dbReference type="InterPro" id="IPR050255">
    <property type="entry name" value="POU_domain_TF"/>
</dbReference>
<dbReference type="Gene3D" id="1.10.10.60">
    <property type="entry name" value="Homeodomain-like"/>
    <property type="match status" value="1"/>
</dbReference>
<comment type="subcellular location">
    <subcellularLocation>
        <location evidence="1 5 6">Nucleus</location>
    </subcellularLocation>
</comment>
<accession>A0A811JRH6</accession>
<dbReference type="GO" id="GO:0005634">
    <property type="term" value="C:nucleus"/>
    <property type="evidence" value="ECO:0007669"/>
    <property type="project" value="UniProtKB-SubCell"/>
</dbReference>
<dbReference type="InterPro" id="IPR001356">
    <property type="entry name" value="HD"/>
</dbReference>
<feature type="domain" description="POU-specific" evidence="8">
    <location>
        <begin position="4"/>
        <end position="78"/>
    </location>
</feature>
<reference evidence="9" key="1">
    <citation type="submission" date="2020-09" db="EMBL/GenBank/DDBJ databases">
        <authorList>
            <person name="Kikuchi T."/>
        </authorList>
    </citation>
    <scope>NUCLEOTIDE SEQUENCE</scope>
    <source>
        <strain evidence="9">SH1</strain>
    </source>
</reference>
<dbReference type="SUPFAM" id="SSF47413">
    <property type="entry name" value="lambda repressor-like DNA-binding domains"/>
    <property type="match status" value="1"/>
</dbReference>
<dbReference type="GO" id="GO:0030154">
    <property type="term" value="P:cell differentiation"/>
    <property type="evidence" value="ECO:0007669"/>
    <property type="project" value="UniProtKB-ARBA"/>
</dbReference>
<evidence type="ECO:0000256" key="3">
    <source>
        <dbReference type="ARBA" id="ARBA00023155"/>
    </source>
</evidence>
<evidence type="ECO:0000256" key="1">
    <source>
        <dbReference type="ARBA" id="ARBA00004123"/>
    </source>
</evidence>
<dbReference type="OrthoDB" id="6358449at2759"/>
<comment type="caution">
    <text evidence="9">The sequence shown here is derived from an EMBL/GenBank/DDBJ whole genome shotgun (WGS) entry which is preliminary data.</text>
</comment>
<dbReference type="EMBL" id="CAJFDH010000001">
    <property type="protein sequence ID" value="CAD5205925.1"/>
    <property type="molecule type" value="Genomic_DNA"/>
</dbReference>
<evidence type="ECO:0000313" key="10">
    <source>
        <dbReference type="Proteomes" id="UP000614601"/>
    </source>
</evidence>
<dbReference type="Proteomes" id="UP000783686">
    <property type="component" value="Unassembled WGS sequence"/>
</dbReference>
<dbReference type="AlphaFoldDB" id="A0A811JRH6"/>
<keyword evidence="3 5" id="KW-0371">Homeobox</keyword>
<dbReference type="PROSITE" id="PS50071">
    <property type="entry name" value="HOMEOBOX_2"/>
    <property type="match status" value="1"/>
</dbReference>
<dbReference type="Proteomes" id="UP000614601">
    <property type="component" value="Unassembled WGS sequence"/>
</dbReference>
<proteinExistence type="predicted"/>
<dbReference type="InterPro" id="IPR017970">
    <property type="entry name" value="Homeobox_CS"/>
</dbReference>
<evidence type="ECO:0000259" key="7">
    <source>
        <dbReference type="PROSITE" id="PS50071"/>
    </source>
</evidence>
<dbReference type="InterPro" id="IPR000327">
    <property type="entry name" value="POU_dom"/>
</dbReference>
<feature type="domain" description="Homeobox" evidence="7">
    <location>
        <begin position="223"/>
        <end position="283"/>
    </location>
</feature>
<dbReference type="CDD" id="cd00086">
    <property type="entry name" value="homeodomain"/>
    <property type="match status" value="1"/>
</dbReference>
<gene>
    <name evidence="9" type="ORF">BOKJ2_LOCUS609</name>
</gene>
<protein>
    <recommendedName>
        <fullName evidence="11">Homeobox domain-containing protein</fullName>
    </recommendedName>
</protein>
<evidence type="ECO:0000256" key="6">
    <source>
        <dbReference type="RuleBase" id="RU000682"/>
    </source>
</evidence>
<dbReference type="PRINTS" id="PR00028">
    <property type="entry name" value="POUDOMAIN"/>
</dbReference>
<dbReference type="EMBL" id="CAJFCW020000001">
    <property type="protein sequence ID" value="CAG9079838.1"/>
    <property type="molecule type" value="Genomic_DNA"/>
</dbReference>
<dbReference type="InterPro" id="IPR010982">
    <property type="entry name" value="Lambda_DNA-bd_dom_sf"/>
</dbReference>
<evidence type="ECO:0000259" key="8">
    <source>
        <dbReference type="PROSITE" id="PS51179"/>
    </source>
</evidence>
<sequence>MRVQRYHGDEDLEFFSLDFKRKRLEYGYSQSDVGLSIGRRFGMSLSQTTVSRFEAYNLSMKNMLKLKPIFESWIAQAGEAFKRGIPASRFLKADIIAGQENHFNASNINGNNLNMNDANQVNMKNINLTDTNMSNINGNHVAMNNISPNQPIMSNINGSSIDMSHINGNQLDMENINLKMSQVNQLQDFQFAPPFHFEFFNYPDVNYEVVPNVFVAGDPIYVGKRRRKRTVITEAQRYVLKREFKENQNPCLMTIDRVVKETGLEPFVVRVWFANRRQKYKRERMLSMSDDRSDVDYDLFSEPPSLSRLKEEPETFTKEEHDYKNELTESPESCMPTVPQYYQPEVPDQYVPNDQTLFGNDSYYQKTSTYPTYFTNTGGYYFTYL</sequence>
<evidence type="ECO:0000313" key="9">
    <source>
        <dbReference type="EMBL" id="CAD5205925.1"/>
    </source>
</evidence>
<evidence type="ECO:0000256" key="5">
    <source>
        <dbReference type="PROSITE-ProRule" id="PRU00108"/>
    </source>
</evidence>
<keyword evidence="4 5" id="KW-0539">Nucleus</keyword>
<dbReference type="InterPro" id="IPR013847">
    <property type="entry name" value="POU"/>
</dbReference>
<dbReference type="PROSITE" id="PS00027">
    <property type="entry name" value="HOMEOBOX_1"/>
    <property type="match status" value="1"/>
</dbReference>
<dbReference type="SMART" id="SM00352">
    <property type="entry name" value="POU"/>
    <property type="match status" value="1"/>
</dbReference>
<organism evidence="9 10">
    <name type="scientific">Bursaphelenchus okinawaensis</name>
    <dbReference type="NCBI Taxonomy" id="465554"/>
    <lineage>
        <taxon>Eukaryota</taxon>
        <taxon>Metazoa</taxon>
        <taxon>Ecdysozoa</taxon>
        <taxon>Nematoda</taxon>
        <taxon>Chromadorea</taxon>
        <taxon>Rhabditida</taxon>
        <taxon>Tylenchina</taxon>
        <taxon>Tylenchomorpha</taxon>
        <taxon>Aphelenchoidea</taxon>
        <taxon>Aphelenchoididae</taxon>
        <taxon>Bursaphelenchus</taxon>
    </lineage>
</organism>
<dbReference type="InterPro" id="IPR009057">
    <property type="entry name" value="Homeodomain-like_sf"/>
</dbReference>
<dbReference type="Pfam" id="PF00046">
    <property type="entry name" value="Homeodomain"/>
    <property type="match status" value="1"/>
</dbReference>
<dbReference type="PANTHER" id="PTHR11636">
    <property type="entry name" value="POU DOMAIN"/>
    <property type="match status" value="1"/>
</dbReference>
<dbReference type="PROSITE" id="PS51179">
    <property type="entry name" value="POU_3"/>
    <property type="match status" value="1"/>
</dbReference>
<evidence type="ECO:0000256" key="2">
    <source>
        <dbReference type="ARBA" id="ARBA00023125"/>
    </source>
</evidence>
<keyword evidence="2 5" id="KW-0238">DNA-binding</keyword>
<dbReference type="SUPFAM" id="SSF141571">
    <property type="entry name" value="Pentapeptide repeat-like"/>
    <property type="match status" value="1"/>
</dbReference>
<dbReference type="SMART" id="SM00389">
    <property type="entry name" value="HOX"/>
    <property type="match status" value="1"/>
</dbReference>
<evidence type="ECO:0008006" key="11">
    <source>
        <dbReference type="Google" id="ProtNLM"/>
    </source>
</evidence>
<dbReference type="GO" id="GO:0000978">
    <property type="term" value="F:RNA polymerase II cis-regulatory region sequence-specific DNA binding"/>
    <property type="evidence" value="ECO:0007669"/>
    <property type="project" value="TreeGrafter"/>
</dbReference>
<dbReference type="GO" id="GO:0000981">
    <property type="term" value="F:DNA-binding transcription factor activity, RNA polymerase II-specific"/>
    <property type="evidence" value="ECO:0007669"/>
    <property type="project" value="InterPro"/>
</dbReference>
<evidence type="ECO:0000256" key="4">
    <source>
        <dbReference type="ARBA" id="ARBA00023242"/>
    </source>
</evidence>
<name>A0A811JRH6_9BILA</name>
<dbReference type="Gene3D" id="1.10.260.40">
    <property type="entry name" value="lambda repressor-like DNA-binding domains"/>
    <property type="match status" value="1"/>
</dbReference>
<dbReference type="SUPFAM" id="SSF46689">
    <property type="entry name" value="Homeodomain-like"/>
    <property type="match status" value="1"/>
</dbReference>
<dbReference type="Pfam" id="PF00157">
    <property type="entry name" value="Pou"/>
    <property type="match status" value="1"/>
</dbReference>
<keyword evidence="10" id="KW-1185">Reference proteome</keyword>